<protein>
    <submittedName>
        <fullName evidence="2">Uncharacterized protein</fullName>
    </submittedName>
</protein>
<keyword evidence="3" id="KW-1185">Reference proteome</keyword>
<dbReference type="EMBL" id="BMAV01023268">
    <property type="protein sequence ID" value="GFY78899.1"/>
    <property type="molecule type" value="Genomic_DNA"/>
</dbReference>
<comment type="caution">
    <text evidence="2">The sequence shown here is derived from an EMBL/GenBank/DDBJ whole genome shotgun (WGS) entry which is preliminary data.</text>
</comment>
<evidence type="ECO:0000313" key="3">
    <source>
        <dbReference type="Proteomes" id="UP000886998"/>
    </source>
</evidence>
<evidence type="ECO:0000256" key="1">
    <source>
        <dbReference type="SAM" id="MobiDB-lite"/>
    </source>
</evidence>
<gene>
    <name evidence="2" type="ORF">TNIN_169421</name>
</gene>
<dbReference type="AlphaFoldDB" id="A0A8X6YYZ9"/>
<name>A0A8X6YYZ9_9ARAC</name>
<accession>A0A8X6YYZ9</accession>
<organism evidence="2 3">
    <name type="scientific">Trichonephila inaurata madagascariensis</name>
    <dbReference type="NCBI Taxonomy" id="2747483"/>
    <lineage>
        <taxon>Eukaryota</taxon>
        <taxon>Metazoa</taxon>
        <taxon>Ecdysozoa</taxon>
        <taxon>Arthropoda</taxon>
        <taxon>Chelicerata</taxon>
        <taxon>Arachnida</taxon>
        <taxon>Araneae</taxon>
        <taxon>Araneomorphae</taxon>
        <taxon>Entelegynae</taxon>
        <taxon>Araneoidea</taxon>
        <taxon>Nephilidae</taxon>
        <taxon>Trichonephila</taxon>
        <taxon>Trichonephila inaurata</taxon>
    </lineage>
</organism>
<proteinExistence type="predicted"/>
<evidence type="ECO:0000313" key="2">
    <source>
        <dbReference type="EMBL" id="GFY78899.1"/>
    </source>
</evidence>
<feature type="region of interest" description="Disordered" evidence="1">
    <location>
        <begin position="81"/>
        <end position="112"/>
    </location>
</feature>
<reference evidence="2" key="1">
    <citation type="submission" date="2020-08" db="EMBL/GenBank/DDBJ databases">
        <title>Multicomponent nature underlies the extraordinary mechanical properties of spider dragline silk.</title>
        <authorList>
            <person name="Kono N."/>
            <person name="Nakamura H."/>
            <person name="Mori M."/>
            <person name="Yoshida Y."/>
            <person name="Ohtoshi R."/>
            <person name="Malay A.D."/>
            <person name="Moran D.A.P."/>
            <person name="Tomita M."/>
            <person name="Numata K."/>
            <person name="Arakawa K."/>
        </authorList>
    </citation>
    <scope>NUCLEOTIDE SEQUENCE</scope>
</reference>
<sequence>MNGTSYRKNKRLFQLRKGPGHFAVDCMNAPKSSKIKNSTDALIQIYSRISRERIKTRKKTMGNRIRSPIDTAVQFRYLEDVKESSKSRNPERHCDCGLGEKKSKGKGVPTKD</sequence>
<feature type="compositionally biased region" description="Basic and acidic residues" evidence="1">
    <location>
        <begin position="81"/>
        <end position="102"/>
    </location>
</feature>
<dbReference type="Proteomes" id="UP000886998">
    <property type="component" value="Unassembled WGS sequence"/>
</dbReference>